<dbReference type="PANTHER" id="PTHR31938">
    <property type="entry name" value="NUCLEAR SPECKLE SPLICING REGULATORY PROTEIN 1"/>
    <property type="match status" value="1"/>
</dbReference>
<dbReference type="InterPro" id="IPR042816">
    <property type="entry name" value="Nsrp1"/>
</dbReference>
<dbReference type="GO" id="GO:0000381">
    <property type="term" value="P:regulation of alternative mRNA splicing, via spliceosome"/>
    <property type="evidence" value="ECO:0007669"/>
    <property type="project" value="InterPro"/>
</dbReference>
<keyword evidence="7" id="KW-1185">Reference proteome</keyword>
<feature type="compositionally biased region" description="Basic and acidic residues" evidence="4">
    <location>
        <begin position="334"/>
        <end position="373"/>
    </location>
</feature>
<dbReference type="OrthoDB" id="446635at2759"/>
<evidence type="ECO:0000259" key="5">
    <source>
        <dbReference type="Pfam" id="PF09745"/>
    </source>
</evidence>
<dbReference type="EMBL" id="PZQS01000004">
    <property type="protein sequence ID" value="PVD31391.1"/>
    <property type="molecule type" value="Genomic_DNA"/>
</dbReference>
<dbReference type="InterPro" id="IPR018612">
    <property type="entry name" value="NSRP1_N"/>
</dbReference>
<comment type="similarity">
    <text evidence="1">Belongs to the NSRP1 family.</text>
</comment>
<feature type="compositionally biased region" description="Basic and acidic residues" evidence="4">
    <location>
        <begin position="311"/>
        <end position="327"/>
    </location>
</feature>
<reference evidence="6 7" key="1">
    <citation type="submission" date="2018-04" db="EMBL/GenBank/DDBJ databases">
        <title>The genome of golden apple snail Pomacea canaliculata provides insight into stress tolerance and invasive adaptation.</title>
        <authorList>
            <person name="Liu C."/>
            <person name="Liu B."/>
            <person name="Ren Y."/>
            <person name="Zhang Y."/>
            <person name="Wang H."/>
            <person name="Li S."/>
            <person name="Jiang F."/>
            <person name="Yin L."/>
            <person name="Zhang G."/>
            <person name="Qian W."/>
            <person name="Fan W."/>
        </authorList>
    </citation>
    <scope>NUCLEOTIDE SEQUENCE [LARGE SCALE GENOMIC DNA]</scope>
    <source>
        <strain evidence="6">SZHN2017</strain>
        <tissue evidence="6">Muscle</tissue>
    </source>
</reference>
<evidence type="ECO:0000313" key="7">
    <source>
        <dbReference type="Proteomes" id="UP000245119"/>
    </source>
</evidence>
<proteinExistence type="inferred from homology"/>
<dbReference type="STRING" id="400727.A0A2T7PDB0"/>
<dbReference type="Pfam" id="PF09745">
    <property type="entry name" value="NSRP1_N"/>
    <property type="match status" value="1"/>
</dbReference>
<feature type="compositionally biased region" description="Basic and acidic residues" evidence="4">
    <location>
        <begin position="403"/>
        <end position="438"/>
    </location>
</feature>
<protein>
    <recommendedName>
        <fullName evidence="5">Nuclear speckle splicing regulatory protein 1 N-terminal domain-containing protein</fullName>
    </recommendedName>
</protein>
<gene>
    <name evidence="6" type="ORF">C0Q70_06803</name>
</gene>
<evidence type="ECO:0000313" key="6">
    <source>
        <dbReference type="EMBL" id="PVD31391.1"/>
    </source>
</evidence>
<dbReference type="PANTHER" id="PTHR31938:SF4">
    <property type="entry name" value="NUCLEAR SPECKLE SPLICING REGULATORY PROTEIN 1"/>
    <property type="match status" value="1"/>
</dbReference>
<evidence type="ECO:0000256" key="2">
    <source>
        <dbReference type="ARBA" id="ARBA00023054"/>
    </source>
</evidence>
<feature type="region of interest" description="Disordered" evidence="4">
    <location>
        <begin position="277"/>
        <end position="438"/>
    </location>
</feature>
<sequence>MDSPKVITIIPNSDSNVSIPCGSSRPRTRMGLVDQHGESDKQGQQSAEQSDGEGCTRQTVTDHEFKHARSSANCVQNGEIIYGLFIPKKTGRGAMLTQATKRNVFGDDSDEESSNIPKSGTSKKVTTDLAKVKKQTQLEIDKAILQDPTVYEYDAVYDNIQAEKIKSDVKEKNKQDRKADSQGFVSVSQIHHSLLKMAEVRKREEERRTERKVQKEREEEGNQFADKEAFVTSAYKKKMLEQEEAEEKEKKEAALEAMLDVTKQKDLSGFYRYLYRETTGKETTTEKHDEFKVKLEPKSDRESDDSTDSSVQRENEKEKASKEEKKKTTSTAKLTREDPDTDGESDRPTDFSSSKDKLVQTKSPPEDLDRDDSLSESDSSEEEVGVQEETTSMSGRKQPFSAKDGDGQKAQTEKTGESKVEKSQLKYARHTSDEGVSDARKRFLARKLAKERATAVDAEYGECSTQ</sequence>
<evidence type="ECO:0000256" key="1">
    <source>
        <dbReference type="ARBA" id="ARBA00010126"/>
    </source>
</evidence>
<dbReference type="Proteomes" id="UP000245119">
    <property type="component" value="Linkage Group LG4"/>
</dbReference>
<keyword evidence="2 3" id="KW-0175">Coiled coil</keyword>
<organism evidence="6 7">
    <name type="scientific">Pomacea canaliculata</name>
    <name type="common">Golden apple snail</name>
    <dbReference type="NCBI Taxonomy" id="400727"/>
    <lineage>
        <taxon>Eukaryota</taxon>
        <taxon>Metazoa</taxon>
        <taxon>Spiralia</taxon>
        <taxon>Lophotrochozoa</taxon>
        <taxon>Mollusca</taxon>
        <taxon>Gastropoda</taxon>
        <taxon>Caenogastropoda</taxon>
        <taxon>Architaenioglossa</taxon>
        <taxon>Ampullarioidea</taxon>
        <taxon>Ampullariidae</taxon>
        <taxon>Pomacea</taxon>
    </lineage>
</organism>
<dbReference type="AlphaFoldDB" id="A0A2T7PDB0"/>
<comment type="caution">
    <text evidence="6">The sequence shown here is derived from an EMBL/GenBank/DDBJ whole genome shotgun (WGS) entry which is preliminary data.</text>
</comment>
<feature type="compositionally biased region" description="Basic and acidic residues" evidence="4">
    <location>
        <begin position="277"/>
        <end position="301"/>
    </location>
</feature>
<evidence type="ECO:0000256" key="3">
    <source>
        <dbReference type="SAM" id="Coils"/>
    </source>
</evidence>
<evidence type="ECO:0000256" key="4">
    <source>
        <dbReference type="SAM" id="MobiDB-lite"/>
    </source>
</evidence>
<accession>A0A2T7PDB0</accession>
<feature type="region of interest" description="Disordered" evidence="4">
    <location>
        <begin position="1"/>
        <end position="59"/>
    </location>
</feature>
<feature type="coiled-coil region" evidence="3">
    <location>
        <begin position="236"/>
        <end position="265"/>
    </location>
</feature>
<feature type="domain" description="Nuclear speckle splicing regulatory protein 1 N-terminal" evidence="5">
    <location>
        <begin position="137"/>
        <end position="264"/>
    </location>
</feature>
<feature type="region of interest" description="Disordered" evidence="4">
    <location>
        <begin position="200"/>
        <end position="226"/>
    </location>
</feature>
<name>A0A2T7PDB0_POMCA</name>
<feature type="compositionally biased region" description="Acidic residues" evidence="4">
    <location>
        <begin position="374"/>
        <end position="386"/>
    </location>
</feature>